<evidence type="ECO:0000313" key="2">
    <source>
        <dbReference type="EMBL" id="KAE9006683.1"/>
    </source>
</evidence>
<dbReference type="Proteomes" id="UP000434957">
    <property type="component" value="Unassembled WGS sequence"/>
</dbReference>
<evidence type="ECO:0000313" key="7">
    <source>
        <dbReference type="Proteomes" id="UP000435112"/>
    </source>
</evidence>
<feature type="compositionally biased region" description="Polar residues" evidence="1">
    <location>
        <begin position="59"/>
        <end position="68"/>
    </location>
</feature>
<evidence type="ECO:0000313" key="5">
    <source>
        <dbReference type="Proteomes" id="UP000429607"/>
    </source>
</evidence>
<evidence type="ECO:0008006" key="8">
    <source>
        <dbReference type="Google" id="ProtNLM"/>
    </source>
</evidence>
<dbReference type="OrthoDB" id="118608at2759"/>
<dbReference type="EMBL" id="QXFT01001249">
    <property type="protein sequence ID" value="KAE9324161.1"/>
    <property type="molecule type" value="Genomic_DNA"/>
</dbReference>
<keyword evidence="6" id="KW-1185">Reference proteome</keyword>
<evidence type="ECO:0000313" key="4">
    <source>
        <dbReference type="EMBL" id="KAE9324161.1"/>
    </source>
</evidence>
<dbReference type="AlphaFoldDB" id="A0A6A4ETL4"/>
<evidence type="ECO:0000313" key="6">
    <source>
        <dbReference type="Proteomes" id="UP000434957"/>
    </source>
</evidence>
<comment type="caution">
    <text evidence="4">The sequence shown here is derived from an EMBL/GenBank/DDBJ whole genome shotgun (WGS) entry which is preliminary data.</text>
</comment>
<proteinExistence type="predicted"/>
<protein>
    <recommendedName>
        <fullName evidence="8">HTH CENPB-type domain-containing protein</fullName>
    </recommendedName>
</protein>
<gene>
    <name evidence="3" type="ORF">PR001_g16088</name>
    <name evidence="2" type="ORF">PR002_g16422</name>
    <name evidence="4" type="ORF">PR003_g16800</name>
</gene>
<organism evidence="4 6">
    <name type="scientific">Phytophthora rubi</name>
    <dbReference type="NCBI Taxonomy" id="129364"/>
    <lineage>
        <taxon>Eukaryota</taxon>
        <taxon>Sar</taxon>
        <taxon>Stramenopiles</taxon>
        <taxon>Oomycota</taxon>
        <taxon>Peronosporomycetes</taxon>
        <taxon>Peronosporales</taxon>
        <taxon>Peronosporaceae</taxon>
        <taxon>Phytophthora</taxon>
    </lineage>
</organism>
<name>A0A6A4ETL4_9STRA</name>
<accession>A0A6A4ETL4</accession>
<dbReference type="EMBL" id="QXFU01001253">
    <property type="protein sequence ID" value="KAE9006683.1"/>
    <property type="molecule type" value="Genomic_DNA"/>
</dbReference>
<dbReference type="Proteomes" id="UP000429607">
    <property type="component" value="Unassembled WGS sequence"/>
</dbReference>
<dbReference type="Proteomes" id="UP000435112">
    <property type="component" value="Unassembled WGS sequence"/>
</dbReference>
<dbReference type="EMBL" id="QXFV01001250">
    <property type="protein sequence ID" value="KAE9010731.1"/>
    <property type="molecule type" value="Genomic_DNA"/>
</dbReference>
<evidence type="ECO:0000256" key="1">
    <source>
        <dbReference type="SAM" id="MobiDB-lite"/>
    </source>
</evidence>
<evidence type="ECO:0000313" key="3">
    <source>
        <dbReference type="EMBL" id="KAE9010731.1"/>
    </source>
</evidence>
<feature type="region of interest" description="Disordered" evidence="1">
    <location>
        <begin position="171"/>
        <end position="193"/>
    </location>
</feature>
<sequence length="266" mass="29693">MAKRKRHDEELLAQCVARVLAGESATAVSRETDIPYTTLLGRVHWKKTGYEPASKRRQQVQMTANQPAEGSDATSTAATATTATRHAAPPLAEVDEMEILRVMARMQHADVRVRRRDVLNKANEMKAPEAAECGIQWFQRFRERHPEVSGTGTNLVLDESMMEQLLGSLEEEVETTGDDNAEQEEKEEEELLTPSQRAVQELQSCYATQLDAEDMVEAFDIMADPVVARVFLVIAPGQLRDLWLKQRIDKMRDAENGAEAAKASAT</sequence>
<feature type="region of interest" description="Disordered" evidence="1">
    <location>
        <begin position="50"/>
        <end position="88"/>
    </location>
</feature>
<feature type="compositionally biased region" description="Acidic residues" evidence="1">
    <location>
        <begin position="171"/>
        <end position="191"/>
    </location>
</feature>
<feature type="compositionally biased region" description="Low complexity" evidence="1">
    <location>
        <begin position="73"/>
        <end position="88"/>
    </location>
</feature>
<reference evidence="4 6" key="1">
    <citation type="submission" date="2018-08" db="EMBL/GenBank/DDBJ databases">
        <title>Genomic investigation of the strawberry pathogen Phytophthora fragariae indicates pathogenicity is determined by transcriptional variation in three key races.</title>
        <authorList>
            <person name="Adams T.M."/>
            <person name="Armitage A.D."/>
            <person name="Sobczyk M.K."/>
            <person name="Bates H.J."/>
            <person name="Dunwell J.M."/>
            <person name="Nellist C.F."/>
            <person name="Harrison R.J."/>
        </authorList>
    </citation>
    <scope>NUCLEOTIDE SEQUENCE [LARGE SCALE GENOMIC DNA]</scope>
    <source>
        <strain evidence="3 5">SCRP249</strain>
        <strain evidence="2 7">SCRP324</strain>
        <strain evidence="4 6">SCRP333</strain>
    </source>
</reference>